<protein>
    <submittedName>
        <fullName evidence="2">Uncharacterized protein</fullName>
    </submittedName>
</protein>
<accession>A0A0D0DPR4</accession>
<evidence type="ECO:0000313" key="3">
    <source>
        <dbReference type="Proteomes" id="UP000054538"/>
    </source>
</evidence>
<dbReference type="Proteomes" id="UP000054538">
    <property type="component" value="Unassembled WGS sequence"/>
</dbReference>
<name>A0A0D0DPR4_9AGAM</name>
<reference evidence="2 3" key="1">
    <citation type="submission" date="2014-04" db="EMBL/GenBank/DDBJ databases">
        <authorList>
            <consortium name="DOE Joint Genome Institute"/>
            <person name="Kuo A."/>
            <person name="Kohler A."/>
            <person name="Jargeat P."/>
            <person name="Nagy L.G."/>
            <person name="Floudas D."/>
            <person name="Copeland A."/>
            <person name="Barry K.W."/>
            <person name="Cichocki N."/>
            <person name="Veneault-Fourrey C."/>
            <person name="LaButti K."/>
            <person name="Lindquist E.A."/>
            <person name="Lipzen A."/>
            <person name="Lundell T."/>
            <person name="Morin E."/>
            <person name="Murat C."/>
            <person name="Sun H."/>
            <person name="Tunlid A."/>
            <person name="Henrissat B."/>
            <person name="Grigoriev I.V."/>
            <person name="Hibbett D.S."/>
            <person name="Martin F."/>
            <person name="Nordberg H.P."/>
            <person name="Cantor M.N."/>
            <person name="Hua S.X."/>
        </authorList>
    </citation>
    <scope>NUCLEOTIDE SEQUENCE [LARGE SCALE GENOMIC DNA]</scope>
    <source>
        <strain evidence="2 3">Ve08.2h10</strain>
    </source>
</reference>
<feature type="compositionally biased region" description="Basic and acidic residues" evidence="1">
    <location>
        <begin position="86"/>
        <end position="98"/>
    </location>
</feature>
<sequence>MKKTPGVLSPDVGTTQRCALWKHRFANRFCWHCRHETTPKQNLKMMLSFPRESPCIKWHHTELQECLIHEIGACSRKSLALDPCEPETRSPKTRDTPSHRFQRSGLYRWF</sequence>
<keyword evidence="3" id="KW-1185">Reference proteome</keyword>
<dbReference type="InParanoid" id="A0A0D0DPR4"/>
<dbReference type="EMBL" id="KN825884">
    <property type="protein sequence ID" value="KIK81015.1"/>
    <property type="molecule type" value="Genomic_DNA"/>
</dbReference>
<gene>
    <name evidence="2" type="ORF">PAXRUDRAFT_209739</name>
</gene>
<evidence type="ECO:0000256" key="1">
    <source>
        <dbReference type="SAM" id="MobiDB-lite"/>
    </source>
</evidence>
<evidence type="ECO:0000313" key="2">
    <source>
        <dbReference type="EMBL" id="KIK81015.1"/>
    </source>
</evidence>
<proteinExistence type="predicted"/>
<reference evidence="3" key="2">
    <citation type="submission" date="2015-01" db="EMBL/GenBank/DDBJ databases">
        <title>Evolutionary Origins and Diversification of the Mycorrhizal Mutualists.</title>
        <authorList>
            <consortium name="DOE Joint Genome Institute"/>
            <consortium name="Mycorrhizal Genomics Consortium"/>
            <person name="Kohler A."/>
            <person name="Kuo A."/>
            <person name="Nagy L.G."/>
            <person name="Floudas D."/>
            <person name="Copeland A."/>
            <person name="Barry K.W."/>
            <person name="Cichocki N."/>
            <person name="Veneault-Fourrey C."/>
            <person name="LaButti K."/>
            <person name="Lindquist E.A."/>
            <person name="Lipzen A."/>
            <person name="Lundell T."/>
            <person name="Morin E."/>
            <person name="Murat C."/>
            <person name="Riley R."/>
            <person name="Ohm R."/>
            <person name="Sun H."/>
            <person name="Tunlid A."/>
            <person name="Henrissat B."/>
            <person name="Grigoriev I.V."/>
            <person name="Hibbett D.S."/>
            <person name="Martin F."/>
        </authorList>
    </citation>
    <scope>NUCLEOTIDE SEQUENCE [LARGE SCALE GENOMIC DNA]</scope>
    <source>
        <strain evidence="3">Ve08.2h10</strain>
    </source>
</reference>
<feature type="region of interest" description="Disordered" evidence="1">
    <location>
        <begin position="83"/>
        <end position="110"/>
    </location>
</feature>
<dbReference type="HOGENOM" id="CLU_2171835_0_0_1"/>
<organism evidence="2 3">
    <name type="scientific">Paxillus rubicundulus Ve08.2h10</name>
    <dbReference type="NCBI Taxonomy" id="930991"/>
    <lineage>
        <taxon>Eukaryota</taxon>
        <taxon>Fungi</taxon>
        <taxon>Dikarya</taxon>
        <taxon>Basidiomycota</taxon>
        <taxon>Agaricomycotina</taxon>
        <taxon>Agaricomycetes</taxon>
        <taxon>Agaricomycetidae</taxon>
        <taxon>Boletales</taxon>
        <taxon>Paxilineae</taxon>
        <taxon>Paxillaceae</taxon>
        <taxon>Paxillus</taxon>
    </lineage>
</organism>
<dbReference type="AlphaFoldDB" id="A0A0D0DPR4"/>